<feature type="region of interest" description="Disordered" evidence="1">
    <location>
        <begin position="228"/>
        <end position="260"/>
    </location>
</feature>
<proteinExistence type="predicted"/>
<gene>
    <name evidence="2" type="ORF">LSINAPIS_LOCUS1471</name>
</gene>
<accession>A0A5E4PSD6</accession>
<feature type="region of interest" description="Disordered" evidence="1">
    <location>
        <begin position="285"/>
        <end position="382"/>
    </location>
</feature>
<feature type="region of interest" description="Disordered" evidence="1">
    <location>
        <begin position="110"/>
        <end position="148"/>
    </location>
</feature>
<feature type="non-terminal residue" evidence="2">
    <location>
        <position position="447"/>
    </location>
</feature>
<dbReference type="Proteomes" id="UP000324832">
    <property type="component" value="Unassembled WGS sequence"/>
</dbReference>
<feature type="compositionally biased region" description="Polar residues" evidence="1">
    <location>
        <begin position="326"/>
        <end position="352"/>
    </location>
</feature>
<feature type="region of interest" description="Disordered" evidence="1">
    <location>
        <begin position="417"/>
        <end position="447"/>
    </location>
</feature>
<evidence type="ECO:0000313" key="3">
    <source>
        <dbReference type="Proteomes" id="UP000324832"/>
    </source>
</evidence>
<name>A0A5E4PSD6_9NEOP</name>
<dbReference type="AlphaFoldDB" id="A0A5E4PSD6"/>
<feature type="compositionally biased region" description="Basic residues" evidence="1">
    <location>
        <begin position="126"/>
        <end position="142"/>
    </location>
</feature>
<reference evidence="2 3" key="1">
    <citation type="submission" date="2017-07" db="EMBL/GenBank/DDBJ databases">
        <authorList>
            <person name="Talla V."/>
            <person name="Backstrom N."/>
        </authorList>
    </citation>
    <scope>NUCLEOTIDE SEQUENCE [LARGE SCALE GENOMIC DNA]</scope>
</reference>
<evidence type="ECO:0000313" key="2">
    <source>
        <dbReference type="EMBL" id="VVC87998.1"/>
    </source>
</evidence>
<feature type="compositionally biased region" description="Low complexity" evidence="1">
    <location>
        <begin position="9"/>
        <end position="25"/>
    </location>
</feature>
<dbReference type="EMBL" id="FZQP02000226">
    <property type="protein sequence ID" value="VVC87998.1"/>
    <property type="molecule type" value="Genomic_DNA"/>
</dbReference>
<protein>
    <submittedName>
        <fullName evidence="2">Uncharacterized protein</fullName>
    </submittedName>
</protein>
<feature type="region of interest" description="Disordered" evidence="1">
    <location>
        <begin position="1"/>
        <end position="70"/>
    </location>
</feature>
<evidence type="ECO:0000256" key="1">
    <source>
        <dbReference type="SAM" id="MobiDB-lite"/>
    </source>
</evidence>
<feature type="compositionally biased region" description="Basic and acidic residues" evidence="1">
    <location>
        <begin position="110"/>
        <end position="125"/>
    </location>
</feature>
<organism evidence="2 3">
    <name type="scientific">Leptidea sinapis</name>
    <dbReference type="NCBI Taxonomy" id="189913"/>
    <lineage>
        <taxon>Eukaryota</taxon>
        <taxon>Metazoa</taxon>
        <taxon>Ecdysozoa</taxon>
        <taxon>Arthropoda</taxon>
        <taxon>Hexapoda</taxon>
        <taxon>Insecta</taxon>
        <taxon>Pterygota</taxon>
        <taxon>Neoptera</taxon>
        <taxon>Endopterygota</taxon>
        <taxon>Lepidoptera</taxon>
        <taxon>Glossata</taxon>
        <taxon>Ditrysia</taxon>
        <taxon>Papilionoidea</taxon>
        <taxon>Pieridae</taxon>
        <taxon>Dismorphiinae</taxon>
        <taxon>Leptidea</taxon>
    </lineage>
</organism>
<sequence length="447" mass="50005">MAEQHITPSSHSALTRESSRSSPSRVVGARWLREVRKESRNRRNRRNATSPVPRASRHSSACATDYEPRANAELRRSSRLVNSLPRSDYSLSERWSYGADVYETRYDTTDYKQGDSTEHTAGEYSKRRRTSSYDKKKHKRHSTPSSNTTDECIAYCTRSRTARRSDESVCDQTTDYIKTVTTTPAYLQHSAATTAVSCPTNQSEGGLLPLEERDYVYSPFSSSTITEPLDSDYSVYSPTANRKKGKKRKRSSHHSLSRRKSNYLIDTDDYKKRLKFDINKRETCGTSNNLIHTPIDTPDSEHEHVSNPVPCSYRLRNRYSKGLGPPTSTVVSNTVKPPTSDDLQNTTVTESRTTGESRGRDSTPPPYKDLQEAGSSKAHYPDSKLLIVPRDLPYLRQTNARRSIAAATGATLGACLTRGANSSQRQRQETSSKRQQASAGPDEAGGS</sequence>
<keyword evidence="3" id="KW-1185">Reference proteome</keyword>
<feature type="compositionally biased region" description="Basic residues" evidence="1">
    <location>
        <begin position="241"/>
        <end position="260"/>
    </location>
</feature>